<keyword evidence="2" id="KW-1185">Reference proteome</keyword>
<accession>A0ACC1C306</accession>
<evidence type="ECO:0000313" key="1">
    <source>
        <dbReference type="EMBL" id="KAJ0106351.1"/>
    </source>
</evidence>
<comment type="caution">
    <text evidence="1">The sequence shown here is derived from an EMBL/GenBank/DDBJ whole genome shotgun (WGS) entry which is preliminary data.</text>
</comment>
<gene>
    <name evidence="1" type="ORF">Patl1_18378</name>
</gene>
<protein>
    <submittedName>
        <fullName evidence="1">Uncharacterized protein</fullName>
    </submittedName>
</protein>
<organism evidence="1 2">
    <name type="scientific">Pistacia atlantica</name>
    <dbReference type="NCBI Taxonomy" id="434234"/>
    <lineage>
        <taxon>Eukaryota</taxon>
        <taxon>Viridiplantae</taxon>
        <taxon>Streptophyta</taxon>
        <taxon>Embryophyta</taxon>
        <taxon>Tracheophyta</taxon>
        <taxon>Spermatophyta</taxon>
        <taxon>Magnoliopsida</taxon>
        <taxon>eudicotyledons</taxon>
        <taxon>Gunneridae</taxon>
        <taxon>Pentapetalae</taxon>
        <taxon>rosids</taxon>
        <taxon>malvids</taxon>
        <taxon>Sapindales</taxon>
        <taxon>Anacardiaceae</taxon>
        <taxon>Pistacia</taxon>
    </lineage>
</organism>
<dbReference type="Proteomes" id="UP001164250">
    <property type="component" value="Chromosome 2"/>
</dbReference>
<sequence length="170" mass="19176">MTRISIFFIILKLLLLSLDFKAIFSRFLLIQTKMDAFSSFFESQNAYRWNSFKNFSQISPVVQSHLKQVYLSLCCALVASATGVYLHLLWNIGGLLATFAMLGCIFWLLSTPPYEERKRVGLLMAAGLFEGASIGPLIDLAIQIDPRYKSSYILLFSIVSYVQAMSCGFI</sequence>
<reference evidence="2" key="1">
    <citation type="journal article" date="2023" name="G3 (Bethesda)">
        <title>Genome assembly and association tests identify interacting loci associated with vigor, precocity, and sex in interspecific pistachio rootstocks.</title>
        <authorList>
            <person name="Palmer W."/>
            <person name="Jacygrad E."/>
            <person name="Sagayaradj S."/>
            <person name="Cavanaugh K."/>
            <person name="Han R."/>
            <person name="Bertier L."/>
            <person name="Beede B."/>
            <person name="Kafkas S."/>
            <person name="Golino D."/>
            <person name="Preece J."/>
            <person name="Michelmore R."/>
        </authorList>
    </citation>
    <scope>NUCLEOTIDE SEQUENCE [LARGE SCALE GENOMIC DNA]</scope>
</reference>
<proteinExistence type="predicted"/>
<name>A0ACC1C306_9ROSI</name>
<evidence type="ECO:0000313" key="2">
    <source>
        <dbReference type="Proteomes" id="UP001164250"/>
    </source>
</evidence>
<dbReference type="EMBL" id="CM047898">
    <property type="protein sequence ID" value="KAJ0106351.1"/>
    <property type="molecule type" value="Genomic_DNA"/>
</dbReference>